<dbReference type="Proteomes" id="UP001558652">
    <property type="component" value="Unassembled WGS sequence"/>
</dbReference>
<reference evidence="1 2" key="1">
    <citation type="submission" date="2024-07" db="EMBL/GenBank/DDBJ databases">
        <title>Chromosome-level genome assembly of the water stick insect Ranatra chinensis (Heteroptera: Nepidae).</title>
        <authorList>
            <person name="Liu X."/>
        </authorList>
    </citation>
    <scope>NUCLEOTIDE SEQUENCE [LARGE SCALE GENOMIC DNA]</scope>
    <source>
        <strain evidence="1">Cailab_2021Rc</strain>
        <tissue evidence="1">Muscle</tissue>
    </source>
</reference>
<gene>
    <name evidence="1" type="ORF">AAG570_010313</name>
</gene>
<name>A0ABD0YY92_9HEMI</name>
<protein>
    <submittedName>
        <fullName evidence="1">Uncharacterized protein</fullName>
    </submittedName>
</protein>
<dbReference type="EMBL" id="JBFDAA010000005">
    <property type="protein sequence ID" value="KAL1132357.1"/>
    <property type="molecule type" value="Genomic_DNA"/>
</dbReference>
<evidence type="ECO:0000313" key="2">
    <source>
        <dbReference type="Proteomes" id="UP001558652"/>
    </source>
</evidence>
<comment type="caution">
    <text evidence="1">The sequence shown here is derived from an EMBL/GenBank/DDBJ whole genome shotgun (WGS) entry which is preliminary data.</text>
</comment>
<sequence>MALSDPKRGKNEGDIKRYLRPIGPVVLRSPTVDQAEEGVRAPKHVLREQEAGDDGNCWGDKMEEAILGGDQGVCVSSIRMEGLRGGYCRMIAGGLKGEKPCPGLLSPVVVEFVCRDCGAQGMTERTVWPHVASCRRRVAGGPPRLGMVARPRPGAGRSARGPPPPWLCPNCARALARVASSDTFCPRCRGLFESPTQAQSHRCFDCFQCAQRLLDLGPPDHCAKSTCDVVTS</sequence>
<evidence type="ECO:0000313" key="1">
    <source>
        <dbReference type="EMBL" id="KAL1132357.1"/>
    </source>
</evidence>
<organism evidence="1 2">
    <name type="scientific">Ranatra chinensis</name>
    <dbReference type="NCBI Taxonomy" id="642074"/>
    <lineage>
        <taxon>Eukaryota</taxon>
        <taxon>Metazoa</taxon>
        <taxon>Ecdysozoa</taxon>
        <taxon>Arthropoda</taxon>
        <taxon>Hexapoda</taxon>
        <taxon>Insecta</taxon>
        <taxon>Pterygota</taxon>
        <taxon>Neoptera</taxon>
        <taxon>Paraneoptera</taxon>
        <taxon>Hemiptera</taxon>
        <taxon>Heteroptera</taxon>
        <taxon>Panheteroptera</taxon>
        <taxon>Nepomorpha</taxon>
        <taxon>Nepidae</taxon>
        <taxon>Ranatrinae</taxon>
        <taxon>Ranatra</taxon>
    </lineage>
</organism>
<keyword evidence="2" id="KW-1185">Reference proteome</keyword>
<proteinExistence type="predicted"/>
<dbReference type="AlphaFoldDB" id="A0ABD0YY92"/>
<accession>A0ABD0YY92</accession>